<dbReference type="Proteomes" id="UP000800038">
    <property type="component" value="Unassembled WGS sequence"/>
</dbReference>
<feature type="region of interest" description="Disordered" evidence="2">
    <location>
        <begin position="355"/>
        <end position="399"/>
    </location>
</feature>
<sequence length="1036" mass="112523">MTSTAFAVVLTEPDNDASNSALHQLIAAREFSGSTLPTAAESYLRAFCDAALSITRRRWVGLALAGMIEASAPVVAHLGASRHELHALGAIVLSNAEREETKIVAGLIIRQAIDRGIEYNSFWTSDKITNSAPNFPAKTDGRWMASFQAFLDTLDELALASQSDEPSIIFPVSIVASDGFRWRDSDTGCPVALIQAGLLTVIAQELEELQFVDIPLNHIQSMHSHPSKLHDSQARQTGHEPWDLVLTLNVQPWSYRLDSSIRTGAEITFLFQHSGDAHEWESCIKQHQRGQEASMTVLPPKTHPMMSRTSPIDASSSPHRTRNGTDTQLTLQSASKTHHIARAVSQELIATSSDPIAPQSLSQPPHDELPAGPVETGHDDLNSSKQMGPIRPASKGKLPSVSQAIKVKAFKQLRAPSDVFDIPAERTGDRPANSPSASGSPSPKQTKGSKAACSHVAANGTTKGRKSQTKRKADDDDDEFVPEGKRTRSKTSAKRKAEPNAVVEDKQPKRKARIVSTLTATGPATAGPTKVKKVSNIQQPKPRPPRKPPSSVASPRHSLIGGLLGSQRPAKISSVSFKKPKLPVRAAQTPSTPTRPRIRPVELLGRPQTPMGARRRPNDEPLPHMPSSPPTGHVTVDGGDWVEQTAAEQEILSSNSKPVPASPNAESTAISGHADREDVASEKQRGESQIAKSDPFQQGRDGKQATFFTRRLTGEDPANAKLDLGQGPSHSMPTQLAGSSTAEVEALSLTTASQPLPQSMPWQKKLSGPSEAGKFGAYQRTELTNLPKPPTLPRKDRFQVTEPLSQQDSKRVAEYMSDEANRRVSLGVAPDQTEGSTSGYKGGNLTVHMEDSIAAASQQAIDNHIEQSSQICDDAFTEGDNTLVNYDEDEPAETKLKASPIHFRSSPPIPGSSSSHSSTSAEYEPVTEPLLPSPEAEEMEWEANLQPHQRALHDLLIRTTKRVVRYIIDNETAVTDIVEIFARDGEHVLNSLVQRQGDDYNHVFEDLEGKRKGLRKELEIAAKQMAKEKQRVIAMA</sequence>
<feature type="compositionally biased region" description="Low complexity" evidence="2">
    <location>
        <begin position="911"/>
        <end position="920"/>
    </location>
</feature>
<protein>
    <submittedName>
        <fullName evidence="3">Uncharacterized protein</fullName>
    </submittedName>
</protein>
<keyword evidence="4" id="KW-1185">Reference proteome</keyword>
<feature type="compositionally biased region" description="Basic and acidic residues" evidence="2">
    <location>
        <begin position="495"/>
        <end position="507"/>
    </location>
</feature>
<feature type="compositionally biased region" description="Basic and acidic residues" evidence="2">
    <location>
        <begin position="673"/>
        <end position="686"/>
    </location>
</feature>
<evidence type="ECO:0000256" key="1">
    <source>
        <dbReference type="SAM" id="Coils"/>
    </source>
</evidence>
<feature type="compositionally biased region" description="Polar residues" evidence="2">
    <location>
        <begin position="307"/>
        <end position="326"/>
    </location>
</feature>
<dbReference type="AlphaFoldDB" id="A0A6A5T914"/>
<name>A0A6A5T914_9PLEO</name>
<feature type="region of interest" description="Disordered" evidence="2">
    <location>
        <begin position="286"/>
        <end position="326"/>
    </location>
</feature>
<feature type="coiled-coil region" evidence="1">
    <location>
        <begin position="1004"/>
        <end position="1031"/>
    </location>
</feature>
<feature type="compositionally biased region" description="Polar residues" evidence="2">
    <location>
        <begin position="728"/>
        <end position="761"/>
    </location>
</feature>
<proteinExistence type="predicted"/>
<feature type="region of interest" description="Disordered" evidence="2">
    <location>
        <begin position="422"/>
        <end position="842"/>
    </location>
</feature>
<dbReference type="EMBL" id="ML976009">
    <property type="protein sequence ID" value="KAF1945417.1"/>
    <property type="molecule type" value="Genomic_DNA"/>
</dbReference>
<feature type="compositionally biased region" description="Low complexity" evidence="2">
    <location>
        <begin position="519"/>
        <end position="529"/>
    </location>
</feature>
<evidence type="ECO:0000313" key="4">
    <source>
        <dbReference type="Proteomes" id="UP000800038"/>
    </source>
</evidence>
<organism evidence="3 4">
    <name type="scientific">Clathrospora elynae</name>
    <dbReference type="NCBI Taxonomy" id="706981"/>
    <lineage>
        <taxon>Eukaryota</taxon>
        <taxon>Fungi</taxon>
        <taxon>Dikarya</taxon>
        <taxon>Ascomycota</taxon>
        <taxon>Pezizomycotina</taxon>
        <taxon>Dothideomycetes</taxon>
        <taxon>Pleosporomycetidae</taxon>
        <taxon>Pleosporales</taxon>
        <taxon>Diademaceae</taxon>
        <taxon>Clathrospora</taxon>
    </lineage>
</organism>
<reference evidence="3" key="1">
    <citation type="journal article" date="2020" name="Stud. Mycol.">
        <title>101 Dothideomycetes genomes: a test case for predicting lifestyles and emergence of pathogens.</title>
        <authorList>
            <person name="Haridas S."/>
            <person name="Albert R."/>
            <person name="Binder M."/>
            <person name="Bloem J."/>
            <person name="Labutti K."/>
            <person name="Salamov A."/>
            <person name="Andreopoulos B."/>
            <person name="Baker S."/>
            <person name="Barry K."/>
            <person name="Bills G."/>
            <person name="Bluhm B."/>
            <person name="Cannon C."/>
            <person name="Castanera R."/>
            <person name="Culley D."/>
            <person name="Daum C."/>
            <person name="Ezra D."/>
            <person name="Gonzalez J."/>
            <person name="Henrissat B."/>
            <person name="Kuo A."/>
            <person name="Liang C."/>
            <person name="Lipzen A."/>
            <person name="Lutzoni F."/>
            <person name="Magnuson J."/>
            <person name="Mondo S."/>
            <person name="Nolan M."/>
            <person name="Ohm R."/>
            <person name="Pangilinan J."/>
            <person name="Park H.-J."/>
            <person name="Ramirez L."/>
            <person name="Alfaro M."/>
            <person name="Sun H."/>
            <person name="Tritt A."/>
            <person name="Yoshinaga Y."/>
            <person name="Zwiers L.-H."/>
            <person name="Turgeon B."/>
            <person name="Goodwin S."/>
            <person name="Spatafora J."/>
            <person name="Crous P."/>
            <person name="Grigoriev I."/>
        </authorList>
    </citation>
    <scope>NUCLEOTIDE SEQUENCE</scope>
    <source>
        <strain evidence="3">CBS 161.51</strain>
    </source>
</reference>
<gene>
    <name evidence="3" type="ORF">EJ02DRAFT_42580</name>
</gene>
<evidence type="ECO:0000313" key="3">
    <source>
        <dbReference type="EMBL" id="KAF1945417.1"/>
    </source>
</evidence>
<accession>A0A6A5T914</accession>
<feature type="region of interest" description="Disordered" evidence="2">
    <location>
        <begin position="898"/>
        <end position="926"/>
    </location>
</feature>
<dbReference type="OrthoDB" id="5374844at2759"/>
<keyword evidence="1" id="KW-0175">Coiled coil</keyword>
<feature type="compositionally biased region" description="Low complexity" evidence="2">
    <location>
        <begin position="431"/>
        <end position="443"/>
    </location>
</feature>
<evidence type="ECO:0000256" key="2">
    <source>
        <dbReference type="SAM" id="MobiDB-lite"/>
    </source>
</evidence>